<name>A0ACA9MG51_9GLOM</name>
<evidence type="ECO:0000313" key="2">
    <source>
        <dbReference type="Proteomes" id="UP000789702"/>
    </source>
</evidence>
<dbReference type="EMBL" id="CAJVPU010008825">
    <property type="protein sequence ID" value="CAG8588280.1"/>
    <property type="molecule type" value="Genomic_DNA"/>
</dbReference>
<accession>A0ACA9MG51</accession>
<feature type="non-terminal residue" evidence="1">
    <location>
        <position position="1"/>
    </location>
</feature>
<keyword evidence="2" id="KW-1185">Reference proteome</keyword>
<organism evidence="1 2">
    <name type="scientific">Dentiscutata heterogama</name>
    <dbReference type="NCBI Taxonomy" id="1316150"/>
    <lineage>
        <taxon>Eukaryota</taxon>
        <taxon>Fungi</taxon>
        <taxon>Fungi incertae sedis</taxon>
        <taxon>Mucoromycota</taxon>
        <taxon>Glomeromycotina</taxon>
        <taxon>Glomeromycetes</taxon>
        <taxon>Diversisporales</taxon>
        <taxon>Gigasporaceae</taxon>
        <taxon>Dentiscutata</taxon>
    </lineage>
</organism>
<comment type="caution">
    <text evidence="1">The sequence shown here is derived from an EMBL/GenBank/DDBJ whole genome shotgun (WGS) entry which is preliminary data.</text>
</comment>
<proteinExistence type="predicted"/>
<dbReference type="Proteomes" id="UP000789702">
    <property type="component" value="Unassembled WGS sequence"/>
</dbReference>
<protein>
    <submittedName>
        <fullName evidence="1">568_t:CDS:1</fullName>
    </submittedName>
</protein>
<evidence type="ECO:0000313" key="1">
    <source>
        <dbReference type="EMBL" id="CAG8588280.1"/>
    </source>
</evidence>
<gene>
    <name evidence="1" type="ORF">DHETER_LOCUS6753</name>
</gene>
<sequence>EYLLVELVGEEQGIGDVRNLGKRKHDEHLVNEKPNKRGSRKRH</sequence>
<reference evidence="1" key="1">
    <citation type="submission" date="2021-06" db="EMBL/GenBank/DDBJ databases">
        <authorList>
            <person name="Kallberg Y."/>
            <person name="Tangrot J."/>
            <person name="Rosling A."/>
        </authorList>
    </citation>
    <scope>NUCLEOTIDE SEQUENCE</scope>
    <source>
        <strain evidence="1">IL203A</strain>
    </source>
</reference>